<dbReference type="Proteomes" id="UP000297194">
    <property type="component" value="Segment"/>
</dbReference>
<reference evidence="1" key="1">
    <citation type="journal article" date="2017" name="Virus Genes">
        <title>The complete genome sequence of a third distinct baculovirus isolated from the true armyworm, Mythimna unipuncta, contains two copies of the lef-7 gene.</title>
        <authorList>
            <person name="Harrison R.L."/>
            <person name="Mowery J.D."/>
            <person name="Rowley D.L."/>
            <person name="Bauchan G.R."/>
            <person name="Theilmann D.A."/>
            <person name="Rohrmann G.F."/>
            <person name="Erlandson M.A."/>
        </authorList>
    </citation>
    <scope>NUCLEOTIDE SEQUENCE [LARGE SCALE GENOMIC DNA]</scope>
    <source>
        <strain evidence="1">#7</strain>
    </source>
</reference>
<keyword evidence="2" id="KW-1185">Reference proteome</keyword>
<dbReference type="InterPro" id="IPR009264">
    <property type="entry name" value="AcMNPV_Orf57"/>
</dbReference>
<organism evidence="1 2">
    <name type="scientific">Mythimna unipuncta nucleopolyhedrovirus</name>
    <dbReference type="NCBI Taxonomy" id="447897"/>
    <lineage>
        <taxon>Viruses</taxon>
        <taxon>Viruses incertae sedis</taxon>
        <taxon>Naldaviricetes</taxon>
        <taxon>Lefavirales</taxon>
        <taxon>Baculoviridae</taxon>
        <taxon>Alphabaculovirus</taxon>
    </lineage>
</organism>
<dbReference type="Pfam" id="PF06033">
    <property type="entry name" value="DUF918"/>
    <property type="match status" value="1"/>
</dbReference>
<dbReference type="RefSeq" id="YP_009666771.1">
    <property type="nucleotide sequence ID" value="NC_043530.1"/>
</dbReference>
<dbReference type="EMBL" id="MF375894">
    <property type="protein sequence ID" value="AUV65376.1"/>
    <property type="molecule type" value="Genomic_DNA"/>
</dbReference>
<protein>
    <submittedName>
        <fullName evidence="1">Uncharacterized protein</fullName>
    </submittedName>
</protein>
<accession>A0A2K9VSG2</accession>
<proteinExistence type="predicted"/>
<evidence type="ECO:0000313" key="2">
    <source>
        <dbReference type="Proteomes" id="UP000297194"/>
    </source>
</evidence>
<evidence type="ECO:0000313" key="1">
    <source>
        <dbReference type="EMBL" id="AUV65376.1"/>
    </source>
</evidence>
<sequence>MNTMSCSVSSRYLEFDQVTVDLRHVTFSADGLNDNEYIIFLNVHKAIFTNFKIFTDLSLESIAELLFVETKCTVRGETVPRPGPLGDCVAFIEADRNKSLSIELHERARIVVAKTIFFQETYHKRISGFIDFENRFNEQYVRPDEHRRNAIDREWEIKLLEFT</sequence>
<dbReference type="KEGG" id="vg:40527051"/>
<name>A0A2K9VSG2_9ABAC</name>
<dbReference type="GeneID" id="40527051"/>